<dbReference type="NCBIfam" id="TIGR00229">
    <property type="entry name" value="sensory_box"/>
    <property type="match status" value="1"/>
</dbReference>
<dbReference type="InterPro" id="IPR003594">
    <property type="entry name" value="HATPase_dom"/>
</dbReference>
<dbReference type="InterPro" id="IPR036890">
    <property type="entry name" value="HATPase_C_sf"/>
</dbReference>
<dbReference type="CDD" id="cd16917">
    <property type="entry name" value="HATPase_UhpB-NarQ-NarX-like"/>
    <property type="match status" value="1"/>
</dbReference>
<dbReference type="CDD" id="cd06225">
    <property type="entry name" value="HAMP"/>
    <property type="match status" value="1"/>
</dbReference>
<keyword evidence="12" id="KW-1185">Reference proteome</keyword>
<dbReference type="Gene3D" id="6.10.340.10">
    <property type="match status" value="1"/>
</dbReference>
<dbReference type="Gene3D" id="3.30.565.10">
    <property type="entry name" value="Histidine kinase-like ATPase, C-terminal domain"/>
    <property type="match status" value="1"/>
</dbReference>
<proteinExistence type="predicted"/>
<dbReference type="PANTHER" id="PTHR24421">
    <property type="entry name" value="NITRATE/NITRITE SENSOR PROTEIN NARX-RELATED"/>
    <property type="match status" value="1"/>
</dbReference>
<dbReference type="InterPro" id="IPR050482">
    <property type="entry name" value="Sensor_HK_TwoCompSys"/>
</dbReference>
<dbReference type="GO" id="GO:0016020">
    <property type="term" value="C:membrane"/>
    <property type="evidence" value="ECO:0007669"/>
    <property type="project" value="UniProtKB-SubCell"/>
</dbReference>
<dbReference type="InterPro" id="IPR011712">
    <property type="entry name" value="Sig_transdc_His_kin_sub3_dim/P"/>
</dbReference>
<dbReference type="CDD" id="cd00130">
    <property type="entry name" value="PAS"/>
    <property type="match status" value="1"/>
</dbReference>
<comment type="subcellular location">
    <subcellularLocation>
        <location evidence="1">Membrane</location>
    </subcellularLocation>
</comment>
<dbReference type="PROSITE" id="PS50112">
    <property type="entry name" value="PAS"/>
    <property type="match status" value="1"/>
</dbReference>
<dbReference type="GeneID" id="95552453"/>
<feature type="transmembrane region" description="Helical" evidence="7">
    <location>
        <begin position="160"/>
        <end position="180"/>
    </location>
</feature>
<dbReference type="Pfam" id="PF02518">
    <property type="entry name" value="HATPase_c"/>
    <property type="match status" value="1"/>
</dbReference>
<dbReference type="EMBL" id="FXAH01000002">
    <property type="protein sequence ID" value="SMF06414.1"/>
    <property type="molecule type" value="Genomic_DNA"/>
</dbReference>
<keyword evidence="6" id="KW-0175">Coiled coil</keyword>
<reference evidence="12" key="1">
    <citation type="submission" date="2017-04" db="EMBL/GenBank/DDBJ databases">
        <authorList>
            <person name="Varghese N."/>
            <person name="Submissions S."/>
        </authorList>
    </citation>
    <scope>NUCLEOTIDE SEQUENCE [LARGE SCALE GENOMIC DNA]</scope>
    <source>
        <strain evidence="12">Ballard 720</strain>
    </source>
</reference>
<keyword evidence="7" id="KW-1133">Transmembrane helix</keyword>
<keyword evidence="7" id="KW-0472">Membrane</keyword>
<dbReference type="Pfam" id="PF07730">
    <property type="entry name" value="HisKA_3"/>
    <property type="match status" value="1"/>
</dbReference>
<evidence type="ECO:0000256" key="4">
    <source>
        <dbReference type="ARBA" id="ARBA00022777"/>
    </source>
</evidence>
<keyword evidence="3" id="KW-0808">Transferase</keyword>
<evidence type="ECO:0000256" key="2">
    <source>
        <dbReference type="ARBA" id="ARBA00022553"/>
    </source>
</evidence>
<feature type="domain" description="PAS" evidence="8">
    <location>
        <begin position="239"/>
        <end position="277"/>
    </location>
</feature>
<dbReference type="Gene3D" id="1.20.5.1930">
    <property type="match status" value="1"/>
</dbReference>
<evidence type="ECO:0000259" key="9">
    <source>
        <dbReference type="PROSITE" id="PS50113"/>
    </source>
</evidence>
<feature type="transmembrane region" description="Helical" evidence="7">
    <location>
        <begin position="20"/>
        <end position="39"/>
    </location>
</feature>
<evidence type="ECO:0000313" key="11">
    <source>
        <dbReference type="EMBL" id="SMF06414.1"/>
    </source>
</evidence>
<dbReference type="AlphaFoldDB" id="A0A1X7D0E1"/>
<evidence type="ECO:0000256" key="3">
    <source>
        <dbReference type="ARBA" id="ARBA00022679"/>
    </source>
</evidence>
<dbReference type="PROSITE" id="PS50113">
    <property type="entry name" value="PAC"/>
    <property type="match status" value="1"/>
</dbReference>
<dbReference type="RefSeq" id="WP_085224899.1">
    <property type="nucleotide sequence ID" value="NZ_BSQD01000002.1"/>
</dbReference>
<keyword evidence="2" id="KW-0597">Phosphoprotein</keyword>
<dbReference type="OrthoDB" id="9792869at2"/>
<keyword evidence="7" id="KW-0812">Transmembrane</keyword>
<feature type="domain" description="PAC" evidence="9">
    <location>
        <begin position="314"/>
        <end position="368"/>
    </location>
</feature>
<dbReference type="Pfam" id="PF00672">
    <property type="entry name" value="HAMP"/>
    <property type="match status" value="1"/>
</dbReference>
<gene>
    <name evidence="11" type="ORF">SAMN06295900_102223</name>
</gene>
<dbReference type="InterPro" id="IPR035965">
    <property type="entry name" value="PAS-like_dom_sf"/>
</dbReference>
<evidence type="ECO:0000256" key="1">
    <source>
        <dbReference type="ARBA" id="ARBA00004370"/>
    </source>
</evidence>
<dbReference type="InterPro" id="IPR000014">
    <property type="entry name" value="PAS"/>
</dbReference>
<evidence type="ECO:0000259" key="8">
    <source>
        <dbReference type="PROSITE" id="PS50112"/>
    </source>
</evidence>
<feature type="domain" description="HAMP" evidence="10">
    <location>
        <begin position="182"/>
        <end position="234"/>
    </location>
</feature>
<evidence type="ECO:0000313" key="12">
    <source>
        <dbReference type="Proteomes" id="UP000192911"/>
    </source>
</evidence>
<dbReference type="PANTHER" id="PTHR24421:SF59">
    <property type="entry name" value="OXYGEN SENSOR HISTIDINE KINASE NREB"/>
    <property type="match status" value="1"/>
</dbReference>
<keyword evidence="5" id="KW-0902">Two-component regulatory system</keyword>
<feature type="coiled-coil region" evidence="6">
    <location>
        <begin position="356"/>
        <end position="400"/>
    </location>
</feature>
<dbReference type="Proteomes" id="UP000192911">
    <property type="component" value="Unassembled WGS sequence"/>
</dbReference>
<sequence>MIQPSVRLALRSLKLHSKLMLLLVLLIGVIFGTSAFLLIEHERARRLTDVEDRATRIADLFSSSLAQPLWNVDRDAIDRQLKALSPNPDVLEFTVTATRYGVVSSYRRPGGIEDPANRIVRVMPIEHRASAGAPNEKLGEVRVVLTKSGAERAVRSARRAVLGSMALMLAVLYGVIFWVLRRAVHDPIHRLEETVDRIAGGDLDVRCPIDSGDEIGRLAMRVNAMAERLRQSTVRLSESERKYRGIVENSLEGIFLLHWSGRLDEANPAMASLLGYESVSELLRQNEQCPDAVPFTSGERAAMFEMSSTRGEIAGLELELTRCDGTSIWVQLNARGLAFDRERGEPRYIEGLLTDISARKQALEALREHRDRLEAEVNERKRTEAELLASREQLRQLSAHMEVIREEERKHIALAIHDELGQLLTALKMDVSLLKRRLVPESPERDKAEAMSDLIERTMRIVRDVASHLRPSALNFGLVSALEWLAADFTRHSPVPCVFRSAGGEPLLEDTRATAVFRIAQEALTNVARHAGATRVEMTLDSRMPEIALTVADNGRGFDVEAARTGHSYGLLGMAERARLADARLEVDSAAGAGSVIRVRFRGDTVSSAT</sequence>
<dbReference type="GO" id="GO:0000155">
    <property type="term" value="F:phosphorelay sensor kinase activity"/>
    <property type="evidence" value="ECO:0007669"/>
    <property type="project" value="InterPro"/>
</dbReference>
<evidence type="ECO:0000256" key="7">
    <source>
        <dbReference type="SAM" id="Phobius"/>
    </source>
</evidence>
<evidence type="ECO:0000259" key="10">
    <source>
        <dbReference type="PROSITE" id="PS50885"/>
    </source>
</evidence>
<keyword evidence="4" id="KW-0418">Kinase</keyword>
<dbReference type="Pfam" id="PF13426">
    <property type="entry name" value="PAS_9"/>
    <property type="match status" value="1"/>
</dbReference>
<dbReference type="GO" id="GO:0046983">
    <property type="term" value="F:protein dimerization activity"/>
    <property type="evidence" value="ECO:0007669"/>
    <property type="project" value="InterPro"/>
</dbReference>
<dbReference type="STRING" id="28094.SAMN06295900_102223"/>
<name>A0A1X7D0E1_TRICW</name>
<organism evidence="11 12">
    <name type="scientific">Trinickia caryophylli</name>
    <name type="common">Paraburkholderia caryophylli</name>
    <dbReference type="NCBI Taxonomy" id="28094"/>
    <lineage>
        <taxon>Bacteria</taxon>
        <taxon>Pseudomonadati</taxon>
        <taxon>Pseudomonadota</taxon>
        <taxon>Betaproteobacteria</taxon>
        <taxon>Burkholderiales</taxon>
        <taxon>Burkholderiaceae</taxon>
        <taxon>Trinickia</taxon>
    </lineage>
</organism>
<dbReference type="Gene3D" id="3.30.450.20">
    <property type="entry name" value="PAS domain"/>
    <property type="match status" value="1"/>
</dbReference>
<dbReference type="InterPro" id="IPR000700">
    <property type="entry name" value="PAS-assoc_C"/>
</dbReference>
<accession>A0A1X7D0E1</accession>
<dbReference type="SUPFAM" id="SSF55785">
    <property type="entry name" value="PYP-like sensor domain (PAS domain)"/>
    <property type="match status" value="1"/>
</dbReference>
<dbReference type="InterPro" id="IPR003660">
    <property type="entry name" value="HAMP_dom"/>
</dbReference>
<dbReference type="SMART" id="SM00387">
    <property type="entry name" value="HATPase_c"/>
    <property type="match status" value="1"/>
</dbReference>
<dbReference type="SMART" id="SM00304">
    <property type="entry name" value="HAMP"/>
    <property type="match status" value="1"/>
</dbReference>
<evidence type="ECO:0000256" key="6">
    <source>
        <dbReference type="SAM" id="Coils"/>
    </source>
</evidence>
<dbReference type="SUPFAM" id="SSF55874">
    <property type="entry name" value="ATPase domain of HSP90 chaperone/DNA topoisomerase II/histidine kinase"/>
    <property type="match status" value="1"/>
</dbReference>
<protein>
    <submittedName>
        <fullName evidence="11">PAS domain S-box-containing protein</fullName>
    </submittedName>
</protein>
<evidence type="ECO:0000256" key="5">
    <source>
        <dbReference type="ARBA" id="ARBA00023012"/>
    </source>
</evidence>
<dbReference type="PROSITE" id="PS50885">
    <property type="entry name" value="HAMP"/>
    <property type="match status" value="1"/>
</dbReference>
<dbReference type="SUPFAM" id="SSF158472">
    <property type="entry name" value="HAMP domain-like"/>
    <property type="match status" value="1"/>
</dbReference>